<dbReference type="SUPFAM" id="SSF46689">
    <property type="entry name" value="Homeodomain-like"/>
    <property type="match status" value="1"/>
</dbReference>
<gene>
    <name evidence="4" type="ORF">IDH44_21975</name>
</gene>
<dbReference type="PRINTS" id="PR00455">
    <property type="entry name" value="HTHTETR"/>
</dbReference>
<protein>
    <submittedName>
        <fullName evidence="4">TetR/AcrR family transcriptional regulator</fullName>
    </submittedName>
</protein>
<name>A0A927BW00_9BACL</name>
<dbReference type="PANTHER" id="PTHR30055">
    <property type="entry name" value="HTH-TYPE TRANSCRIPTIONAL REGULATOR RUTR"/>
    <property type="match status" value="1"/>
</dbReference>
<dbReference type="EMBL" id="JACXIZ010000046">
    <property type="protein sequence ID" value="MBD2847872.1"/>
    <property type="molecule type" value="Genomic_DNA"/>
</dbReference>
<dbReference type="Proteomes" id="UP000621560">
    <property type="component" value="Unassembled WGS sequence"/>
</dbReference>
<dbReference type="Gene3D" id="1.10.357.10">
    <property type="entry name" value="Tetracycline Repressor, domain 2"/>
    <property type="match status" value="1"/>
</dbReference>
<evidence type="ECO:0000256" key="2">
    <source>
        <dbReference type="PROSITE-ProRule" id="PRU00335"/>
    </source>
</evidence>
<dbReference type="Gene3D" id="1.10.10.60">
    <property type="entry name" value="Homeodomain-like"/>
    <property type="match status" value="1"/>
</dbReference>
<dbReference type="GO" id="GO:0003700">
    <property type="term" value="F:DNA-binding transcription factor activity"/>
    <property type="evidence" value="ECO:0007669"/>
    <property type="project" value="TreeGrafter"/>
</dbReference>
<feature type="DNA-binding region" description="H-T-H motif" evidence="2">
    <location>
        <begin position="24"/>
        <end position="43"/>
    </location>
</feature>
<keyword evidence="5" id="KW-1185">Reference proteome</keyword>
<feature type="domain" description="HTH tetR-type" evidence="3">
    <location>
        <begin position="1"/>
        <end position="61"/>
    </location>
</feature>
<reference evidence="4" key="1">
    <citation type="submission" date="2020-09" db="EMBL/GenBank/DDBJ databases">
        <title>A novel bacterium of genus Paenibacillus, isolated from South China Sea.</title>
        <authorList>
            <person name="Huang H."/>
            <person name="Mo K."/>
            <person name="Hu Y."/>
        </authorList>
    </citation>
    <scope>NUCLEOTIDE SEQUENCE</scope>
    <source>
        <strain evidence="4">IB182496</strain>
    </source>
</reference>
<evidence type="ECO:0000313" key="5">
    <source>
        <dbReference type="Proteomes" id="UP000621560"/>
    </source>
</evidence>
<dbReference type="Pfam" id="PF00440">
    <property type="entry name" value="TetR_N"/>
    <property type="match status" value="1"/>
</dbReference>
<dbReference type="PANTHER" id="PTHR30055:SF226">
    <property type="entry name" value="HTH-TYPE TRANSCRIPTIONAL REGULATOR PKSA"/>
    <property type="match status" value="1"/>
</dbReference>
<comment type="caution">
    <text evidence="4">The sequence shown here is derived from an EMBL/GenBank/DDBJ whole genome shotgun (WGS) entry which is preliminary data.</text>
</comment>
<evidence type="ECO:0000259" key="3">
    <source>
        <dbReference type="PROSITE" id="PS50977"/>
    </source>
</evidence>
<evidence type="ECO:0000256" key="1">
    <source>
        <dbReference type="ARBA" id="ARBA00023125"/>
    </source>
</evidence>
<proteinExistence type="predicted"/>
<sequence length="196" mass="22850">MSTRKAIIDAAARLFAEKGYEGMTVKLIADEVGITPSAIYAFYKNKEDVFFQVYKEVLNNHLDIAQSHSREFRNLSTQAQLHRLLRELFHFHFEDDLQLKIFMRLLLFPPKVFQTNLKEALNQLADVECQLFAELFEEGMRRGEVRAGDSAIYARALLCMMDGLFWQLQRCVSAETFWEGFELAWGHFWDGIKRGN</sequence>
<dbReference type="GO" id="GO:0000976">
    <property type="term" value="F:transcription cis-regulatory region binding"/>
    <property type="evidence" value="ECO:0007669"/>
    <property type="project" value="TreeGrafter"/>
</dbReference>
<evidence type="ECO:0000313" key="4">
    <source>
        <dbReference type="EMBL" id="MBD2847872.1"/>
    </source>
</evidence>
<dbReference type="AlphaFoldDB" id="A0A927BW00"/>
<dbReference type="InterPro" id="IPR001647">
    <property type="entry name" value="HTH_TetR"/>
</dbReference>
<organism evidence="4 5">
    <name type="scientific">Paenibacillus sabuli</name>
    <dbReference type="NCBI Taxonomy" id="2772509"/>
    <lineage>
        <taxon>Bacteria</taxon>
        <taxon>Bacillati</taxon>
        <taxon>Bacillota</taxon>
        <taxon>Bacilli</taxon>
        <taxon>Bacillales</taxon>
        <taxon>Paenibacillaceae</taxon>
        <taxon>Paenibacillus</taxon>
    </lineage>
</organism>
<dbReference type="InterPro" id="IPR009057">
    <property type="entry name" value="Homeodomain-like_sf"/>
</dbReference>
<keyword evidence="1 2" id="KW-0238">DNA-binding</keyword>
<dbReference type="RefSeq" id="WP_190920972.1">
    <property type="nucleotide sequence ID" value="NZ_JACXIZ010000046.1"/>
</dbReference>
<dbReference type="InterPro" id="IPR050109">
    <property type="entry name" value="HTH-type_TetR-like_transc_reg"/>
</dbReference>
<dbReference type="InterPro" id="IPR036271">
    <property type="entry name" value="Tet_transcr_reg_TetR-rel_C_sf"/>
</dbReference>
<dbReference type="PROSITE" id="PS50977">
    <property type="entry name" value="HTH_TETR_2"/>
    <property type="match status" value="1"/>
</dbReference>
<dbReference type="SUPFAM" id="SSF48498">
    <property type="entry name" value="Tetracyclin repressor-like, C-terminal domain"/>
    <property type="match status" value="1"/>
</dbReference>
<accession>A0A927BW00</accession>